<evidence type="ECO:0000259" key="2">
    <source>
        <dbReference type="Pfam" id="PF13681"/>
    </source>
</evidence>
<evidence type="ECO:0000313" key="4">
    <source>
        <dbReference type="Proteomes" id="UP000366945"/>
    </source>
</evidence>
<feature type="domain" description="PilX/PilW C-terminal" evidence="2">
    <location>
        <begin position="94"/>
        <end position="186"/>
    </location>
</feature>
<feature type="chain" id="PRO_5022859844" description="PilX/PilW C-terminal domain-containing protein" evidence="1">
    <location>
        <begin position="18"/>
        <end position="225"/>
    </location>
</feature>
<feature type="signal peptide" evidence="1">
    <location>
        <begin position="1"/>
        <end position="17"/>
    </location>
</feature>
<keyword evidence="4" id="KW-1185">Reference proteome</keyword>
<gene>
    <name evidence="3" type="ORF">PPN31114_04470</name>
</gene>
<dbReference type="AlphaFoldDB" id="A0A5E4YEG1"/>
<protein>
    <recommendedName>
        <fullName evidence="2">PilX/PilW C-terminal domain-containing protein</fullName>
    </recommendedName>
</protein>
<dbReference type="Pfam" id="PF13681">
    <property type="entry name" value="PilX"/>
    <property type="match status" value="1"/>
</dbReference>
<accession>A0A5E4YEG1</accession>
<keyword evidence="1" id="KW-0732">Signal</keyword>
<organism evidence="3 4">
    <name type="scientific">Pandoraea pneumonica</name>
    <dbReference type="NCBI Taxonomy" id="2508299"/>
    <lineage>
        <taxon>Bacteria</taxon>
        <taxon>Pseudomonadati</taxon>
        <taxon>Pseudomonadota</taxon>
        <taxon>Betaproteobacteria</taxon>
        <taxon>Burkholderiales</taxon>
        <taxon>Burkholderiaceae</taxon>
        <taxon>Pandoraea</taxon>
    </lineage>
</organism>
<reference evidence="3 4" key="1">
    <citation type="submission" date="2019-08" db="EMBL/GenBank/DDBJ databases">
        <authorList>
            <person name="Peeters C."/>
        </authorList>
    </citation>
    <scope>NUCLEOTIDE SEQUENCE [LARGE SCALE GENOMIC DNA]</scope>
    <source>
        <strain evidence="3 4">LMG 31114</strain>
    </source>
</reference>
<proteinExistence type="predicted"/>
<dbReference type="InterPro" id="IPR025205">
    <property type="entry name" value="PilX/PilW_C"/>
</dbReference>
<dbReference type="Proteomes" id="UP000366945">
    <property type="component" value="Unassembled WGS sequence"/>
</dbReference>
<sequence length="225" mass="25049">MVGVFMMMWLAALMTLAASGSHHRQLAVRFVAFTNDRARAFSAAEHALSDARRWLTEGAQAADIAAAREDMAGPYGVLGPENRVDWPLHRMRRWQTMRWGNRDAANVTGDSTGSVPMRALTDATMGARTATTSRGQYFIERIAYSAEAFDGSAGPTKRDPSTRLYRVSAVGYADLPGTNVYLQAIYEIRPMPVPVGVSRNSAPRWMSRRLNWREVVIWHSDAQDD</sequence>
<name>A0A5E4YEG1_9BURK</name>
<evidence type="ECO:0000313" key="3">
    <source>
        <dbReference type="EMBL" id="VVE46842.1"/>
    </source>
</evidence>
<evidence type="ECO:0000256" key="1">
    <source>
        <dbReference type="SAM" id="SignalP"/>
    </source>
</evidence>
<dbReference type="EMBL" id="CABPSK010000004">
    <property type="protein sequence ID" value="VVE46842.1"/>
    <property type="molecule type" value="Genomic_DNA"/>
</dbReference>